<dbReference type="InterPro" id="IPR008979">
    <property type="entry name" value="Galactose-bd-like_sf"/>
</dbReference>
<dbReference type="GO" id="GO:0030435">
    <property type="term" value="P:sporulation resulting in formation of a cellular spore"/>
    <property type="evidence" value="ECO:0007669"/>
    <property type="project" value="UniProtKB-KW"/>
</dbReference>
<evidence type="ECO:0000259" key="7">
    <source>
        <dbReference type="Pfam" id="PF17997"/>
    </source>
</evidence>
<keyword evidence="3" id="KW-0749">Sporulation</keyword>
<evidence type="ECO:0000256" key="1">
    <source>
        <dbReference type="ARBA" id="ARBA00007819"/>
    </source>
</evidence>
<name>M1E9N3_BACTU</name>
<feature type="domain" description="Pesticidal crystal protein" evidence="6">
    <location>
        <begin position="577"/>
        <end position="712"/>
    </location>
</feature>
<feature type="domain" description="Pesticidal crystal protein Cry" evidence="7">
    <location>
        <begin position="904"/>
        <end position="1058"/>
    </location>
</feature>
<dbReference type="Gene3D" id="2.60.120.260">
    <property type="entry name" value="Galactose-binding domain-like"/>
    <property type="match status" value="2"/>
</dbReference>
<evidence type="ECO:0000259" key="6">
    <source>
        <dbReference type="Pfam" id="PF03944"/>
    </source>
</evidence>
<dbReference type="InterPro" id="IPR036716">
    <property type="entry name" value="Pest_crys_N_sf"/>
</dbReference>
<dbReference type="Pfam" id="PF17997">
    <property type="entry name" value="Cry1Ac_D5"/>
    <property type="match status" value="1"/>
</dbReference>
<dbReference type="Gene3D" id="1.20.190.10">
    <property type="entry name" value="Pesticidal crystal protein, N-terminal domain"/>
    <property type="match status" value="1"/>
</dbReference>
<dbReference type="InterPro" id="IPR005638">
    <property type="entry name" value="Pest_crys_dom-III"/>
</dbReference>
<evidence type="ECO:0000256" key="3">
    <source>
        <dbReference type="ARBA" id="ARBA00022969"/>
    </source>
</evidence>
<dbReference type="GO" id="GO:0090729">
    <property type="term" value="F:toxin activity"/>
    <property type="evidence" value="ECO:0007669"/>
    <property type="project" value="UniProtKB-KW"/>
</dbReference>
<evidence type="ECO:0000256" key="4">
    <source>
        <dbReference type="ARBA" id="ARBA00023026"/>
    </source>
</evidence>
<proteinExistence type="inferred from homology"/>
<evidence type="ECO:0000256" key="5">
    <source>
        <dbReference type="ARBA" id="ARBA00029653"/>
    </source>
</evidence>
<organism evidence="8">
    <name type="scientific">Bacillus thuringiensis</name>
    <dbReference type="NCBI Taxonomy" id="1428"/>
    <lineage>
        <taxon>Bacteria</taxon>
        <taxon>Bacillati</taxon>
        <taxon>Bacillota</taxon>
        <taxon>Bacilli</taxon>
        <taxon>Bacillales</taxon>
        <taxon>Bacillaceae</taxon>
        <taxon>Bacillus</taxon>
        <taxon>Bacillus cereus group</taxon>
    </lineage>
</organism>
<dbReference type="SUPFAM" id="SSF56849">
    <property type="entry name" value="delta-Endotoxin (insectocide), N-terminal domain"/>
    <property type="match status" value="1"/>
</dbReference>
<comment type="similarity">
    <text evidence="1">Belongs to the delta endotoxin family.</text>
</comment>
<accession>M1E9N3</accession>
<dbReference type="Pfam" id="PF03944">
    <property type="entry name" value="Endotoxin_C"/>
    <property type="match status" value="1"/>
</dbReference>
<protein>
    <recommendedName>
        <fullName evidence="5">Crystaline entomocidal protoxin</fullName>
    </recommendedName>
</protein>
<keyword evidence="4" id="KW-0843">Virulence</keyword>
<dbReference type="InterPro" id="IPR041587">
    <property type="entry name" value="Cry_V"/>
</dbReference>
<reference evidence="8" key="1">
    <citation type="journal article" date="2012" name="Appl. Environ. Microbiol.">
        <title>Mining new crystal protein genes from Bacillus thuringiensis on the basis of mixed plasmid-enriched genome sequencing and a computational pipeline.</title>
        <authorList>
            <person name="Ye W."/>
            <person name="Zhu L."/>
            <person name="Liu Y."/>
            <person name="Crickmore N."/>
            <person name="Peng D."/>
            <person name="Ruan L."/>
            <person name="Sun M."/>
        </authorList>
    </citation>
    <scope>NUCLEOTIDE SEQUENCE</scope>
    <source>
        <strain evidence="8">Sbt072</strain>
    </source>
</reference>
<keyword evidence="2" id="KW-0800">Toxin</keyword>
<dbReference type="SUPFAM" id="SSF49785">
    <property type="entry name" value="Galactose-binding domain-like"/>
    <property type="match status" value="1"/>
</dbReference>
<sequence>MVILNDIYKGPYNVLASPPLLETNSIDFSDLIPKIIKTVKDTAETGKVSEILNLKKFIDEGYGNDTNVMAAIFQTISTLIPLAYPPAAAVLPIIGAFVKLIFPTNSKSTFDVLKNLIDEKIDKSITSLVSQTLINTIKNFQNNVEIVENAMRTAIGTGDKINTLTKNLNEQSCSTMFDGQTCPCTPSDKCLDKVRTDFETAIAIIQLNAFENPFGESVSKPEDGYLYALPLFAKSVTLKLSLRHSYITFMKKYRFVSEEVYTKADIPKVLIDQQKEIKEFTRRILTTFNNQFFNKINPNYNSPDKLEKYINYMRIMQLECLDLVALWPFFNPLLYPNGANYQFTRLIFQNLAIPMIRYTNKPTAGHYNLRGVSGSIPNNDIFRYTYSGMRLTSAAFMTYKNGEKYNVDGEYLTFSTNYSNKDYYINSSKNDHDTVGENIFSYGIPISLRLNSSITNAKQLAPDDDQTSLFAKFLNSENWVYFAGKPELTGGSYGYNNPPVPNHKIQGVYPLVDTNQVGYAYKRGYLQTLISNDITPENILQYIEEGKTFTFPLDKVEQVNNKLRIENPYDSTQVEFANGANALKLSGGQTTIFPIKTMFPNNTTVSCQVRIRAATNAPGSLDLDIDNNQTIKLPLDNTSTITSDQVGSYGTNGTDDSLPLYVVFPRPQVNQKDGELMPPTEAIINLLAGKQYNIKITNSGSSDIILDRIEFVLFKTQQKPNEISLLPQTFPCPNEQPTLWGTSGGQQQATGMRITPDGRVDSSPIVLYLKGKFVWSLDPRTEHLEVQNILFDQVKMGSTCGSGASPSLFNGGIITLASQSFDKLEDLEKITNQVNALFTSSSQTELAQTVTDYRIDQMVLKVDALSDDIFGVEKKALRKLVNQAKQLSKARNVLVGGNFEKGHEWILGREATTVADHDLFKGDHLLLPPPTMYPSYAYQKIDESKLKSNTRYTVSGFVAQSEHLEVVVSRYGKEVHDMLDVPYEEALPITSDERPNCCKPSGCQCPSCNGDAPDSHFFSYSIDVGSLQTDVNLGIEFGLRIAKSNGFAKISNLEIKEDRPLTNQEIKKVQRKEQKWKKAFDKEQTEVTATLQPTLNQINALYQNEDWNGSIHPHVTYQHLSNVVLPTLPKQTHWFMEDRQGEHYSVTKQFQQALDQAFQQVEEQNLIYNGNFANGLTDWTVTGDAHITIQDDDLVLELAHWDASVSQTIEITDFEEEKEYKLRVRGKGKGTVTVQHGEKELKTMTFNTNSFTTQEQTFYFEGNTVDVHIQSENNTFLIDSVELIEVVEE</sequence>
<evidence type="ECO:0000313" key="8">
    <source>
        <dbReference type="EMBL" id="AEH76818.1"/>
    </source>
</evidence>
<dbReference type="EMBL" id="JF521578">
    <property type="protein sequence ID" value="AEH76818.1"/>
    <property type="molecule type" value="Genomic_DNA"/>
</dbReference>
<evidence type="ECO:0000256" key="2">
    <source>
        <dbReference type="ARBA" id="ARBA00022656"/>
    </source>
</evidence>